<dbReference type="AlphaFoldDB" id="A0A7G5XH87"/>
<dbReference type="RefSeq" id="WP_182803374.1">
    <property type="nucleotide sequence ID" value="NZ_CP060007.1"/>
</dbReference>
<dbReference type="PROSITE" id="PS51352">
    <property type="entry name" value="THIOREDOXIN_2"/>
    <property type="match status" value="1"/>
</dbReference>
<dbReference type="Pfam" id="PF17127">
    <property type="entry name" value="DUF5106"/>
    <property type="match status" value="1"/>
</dbReference>
<dbReference type="InterPro" id="IPR036249">
    <property type="entry name" value="Thioredoxin-like_sf"/>
</dbReference>
<reference evidence="3" key="1">
    <citation type="submission" date="2020-08" db="EMBL/GenBank/DDBJ databases">
        <title>Lacibacter sp. S13-6-6 genome sequencing.</title>
        <authorList>
            <person name="Jin L."/>
        </authorList>
    </citation>
    <scope>NUCLEOTIDE SEQUENCE [LARGE SCALE GENOMIC DNA]</scope>
    <source>
        <strain evidence="3">S13-6-6</strain>
    </source>
</reference>
<dbReference type="EMBL" id="CP060007">
    <property type="protein sequence ID" value="QNA44840.1"/>
    <property type="molecule type" value="Genomic_DNA"/>
</dbReference>
<dbReference type="Gene3D" id="3.40.30.10">
    <property type="entry name" value="Glutaredoxin"/>
    <property type="match status" value="1"/>
</dbReference>
<sequence>MKKTTLVLTILLCCSTLFGQGYRIAVLYKPVPNSRLYLGYYFGSQKYVLDSALLNAKGEAVFTGAEKLTGGLYIVVDPQKKTFVDILIDKEQEFNVSIDSTAFTIISIKGSKENDYLKKYKDASALYYSNYPQLMNDLAIAKTKQDSAVVQRKLNEANVKAQQWRDSFITAQPDAYLSLLFRLLKEPVYSAAGAKNKQDSVNAFYNYKKQFWPNISFADERLLRTPMFEQRLNRYMETAVIREPDSIKLELDKFILYSRTNKTMFRYFINRFTNEYMNPKYMGLDVVFLHLFEKYYITNQVDWLEKKDRDLVFNRAYNMYGNILGEPAAELNLLDTLNRKVNLYSIKSPYTVVIFWDPDCGHCKEQVPKVDSLYRASWKKQGVKVVGVLSDGAGDDEAKAKDIQKKWTEYIRSQQLNDWVHLYQTTAMRKAEQASQTPGFRQAYDVFQTPTIYLLDEQKRIVAKKINPEQVDELLQFRKNNQTSKHP</sequence>
<evidence type="ECO:0000313" key="2">
    <source>
        <dbReference type="EMBL" id="QNA44840.1"/>
    </source>
</evidence>
<evidence type="ECO:0000259" key="1">
    <source>
        <dbReference type="PROSITE" id="PS51352"/>
    </source>
</evidence>
<dbReference type="Pfam" id="PF00578">
    <property type="entry name" value="AhpC-TSA"/>
    <property type="match status" value="1"/>
</dbReference>
<keyword evidence="3" id="KW-1185">Reference proteome</keyword>
<dbReference type="Pfam" id="PF14289">
    <property type="entry name" value="DUF4369"/>
    <property type="match status" value="1"/>
</dbReference>
<organism evidence="2 3">
    <name type="scientific">Lacibacter sediminis</name>
    <dbReference type="NCBI Taxonomy" id="2760713"/>
    <lineage>
        <taxon>Bacteria</taxon>
        <taxon>Pseudomonadati</taxon>
        <taxon>Bacteroidota</taxon>
        <taxon>Chitinophagia</taxon>
        <taxon>Chitinophagales</taxon>
        <taxon>Chitinophagaceae</taxon>
        <taxon>Lacibacter</taxon>
    </lineage>
</organism>
<dbReference type="InterPro" id="IPR000866">
    <property type="entry name" value="AhpC/TSA"/>
</dbReference>
<evidence type="ECO:0000313" key="3">
    <source>
        <dbReference type="Proteomes" id="UP000515344"/>
    </source>
</evidence>
<dbReference type="InterPro" id="IPR013766">
    <property type="entry name" value="Thioredoxin_domain"/>
</dbReference>
<dbReference type="CDD" id="cd02966">
    <property type="entry name" value="TlpA_like_family"/>
    <property type="match status" value="1"/>
</dbReference>
<name>A0A7G5XH87_9BACT</name>
<dbReference type="InterPro" id="IPR033395">
    <property type="entry name" value="DUF5106"/>
</dbReference>
<protein>
    <submittedName>
        <fullName evidence="2">Redoxin domain-containing protein</fullName>
    </submittedName>
</protein>
<gene>
    <name evidence="2" type="ORF">H4075_01180</name>
</gene>
<proteinExistence type="predicted"/>
<feature type="domain" description="Thioredoxin" evidence="1">
    <location>
        <begin position="322"/>
        <end position="483"/>
    </location>
</feature>
<dbReference type="InterPro" id="IPR025380">
    <property type="entry name" value="DUF4369"/>
</dbReference>
<dbReference type="GO" id="GO:0016209">
    <property type="term" value="F:antioxidant activity"/>
    <property type="evidence" value="ECO:0007669"/>
    <property type="project" value="InterPro"/>
</dbReference>
<dbReference type="SUPFAM" id="SSF52833">
    <property type="entry name" value="Thioredoxin-like"/>
    <property type="match status" value="1"/>
</dbReference>
<accession>A0A7G5XH87</accession>
<dbReference type="KEGG" id="lacs:H4075_01180"/>
<dbReference type="GO" id="GO:0016491">
    <property type="term" value="F:oxidoreductase activity"/>
    <property type="evidence" value="ECO:0007669"/>
    <property type="project" value="InterPro"/>
</dbReference>
<dbReference type="Proteomes" id="UP000515344">
    <property type="component" value="Chromosome"/>
</dbReference>